<accession>A0A656KJ66</accession>
<evidence type="ECO:0000256" key="1">
    <source>
        <dbReference type="SAM" id="MobiDB-lite"/>
    </source>
</evidence>
<feature type="compositionally biased region" description="Basic and acidic residues" evidence="1">
    <location>
        <begin position="154"/>
        <end position="167"/>
    </location>
</feature>
<evidence type="ECO:0000313" key="2">
    <source>
        <dbReference type="EMBL" id="EPQ64449.1"/>
    </source>
</evidence>
<feature type="compositionally biased region" description="Polar residues" evidence="1">
    <location>
        <begin position="112"/>
        <end position="127"/>
    </location>
</feature>
<sequence length="310" mass="34856">MRRKMKDSPLSEVLEAFIEKKQLTQRALGVGYQDDGQLYTQVITNCRGVPELDQALFDPGSTSQELFAKLRSAATIYGDRTPNGFMQEPEEYDQFIIDRRFNSQGFRHGGYNSRNNMQYRNTSSSLNKGKLPLRYNNSPEWKNKCYICKKEGCHSSNHSKEERDRSRSQNFSDCDAKTKSDSSEISQINGRYNQDRYKGILIDTGAVKFSTVGKAQYLALHSLDKSVTIDTNNAGQASICFGPGNTIHSIGTATVPTAIGSITFHVVDTATPFLLSLKTIDNLRISFDNIRNVLIKSTETGFHEHLILQK</sequence>
<organism evidence="2 3">
    <name type="scientific">Blumeria graminis f. sp. tritici 96224</name>
    <dbReference type="NCBI Taxonomy" id="1268274"/>
    <lineage>
        <taxon>Eukaryota</taxon>
        <taxon>Fungi</taxon>
        <taxon>Dikarya</taxon>
        <taxon>Ascomycota</taxon>
        <taxon>Pezizomycotina</taxon>
        <taxon>Leotiomycetes</taxon>
        <taxon>Erysiphales</taxon>
        <taxon>Erysiphaceae</taxon>
        <taxon>Blumeria</taxon>
    </lineage>
</organism>
<feature type="region of interest" description="Disordered" evidence="1">
    <location>
        <begin position="107"/>
        <end position="131"/>
    </location>
</feature>
<dbReference type="Proteomes" id="UP000053110">
    <property type="component" value="Unassembled WGS sequence"/>
</dbReference>
<feature type="region of interest" description="Disordered" evidence="1">
    <location>
        <begin position="154"/>
        <end position="187"/>
    </location>
</feature>
<gene>
    <name evidence="2" type="ORF">BGT96224_A21532</name>
</gene>
<proteinExistence type="predicted"/>
<dbReference type="EMBL" id="KE375061">
    <property type="protein sequence ID" value="EPQ64449.1"/>
    <property type="molecule type" value="Genomic_DNA"/>
</dbReference>
<dbReference type="AlphaFoldDB" id="A0A656KJ66"/>
<dbReference type="OrthoDB" id="3562262at2759"/>
<protein>
    <submittedName>
        <fullName evidence="2">Uncharacterized protein</fullName>
    </submittedName>
</protein>
<reference evidence="3" key="1">
    <citation type="journal article" date="2013" name="Nat. Genet.">
        <title>The wheat powdery mildew genome shows the unique evolution of an obligate biotroph.</title>
        <authorList>
            <person name="Wicker T."/>
            <person name="Oberhaensli S."/>
            <person name="Parlange F."/>
            <person name="Buchmann J.P."/>
            <person name="Shatalina M."/>
            <person name="Roffler S."/>
            <person name="Ben-David R."/>
            <person name="Dolezel J."/>
            <person name="Simkova H."/>
            <person name="Schulze-Lefert P."/>
            <person name="Spanu P.D."/>
            <person name="Bruggmann R."/>
            <person name="Amselem J."/>
            <person name="Quesneville H."/>
            <person name="Ver Loren van Themaat E."/>
            <person name="Paape T."/>
            <person name="Shimizu K.K."/>
            <person name="Keller B."/>
        </authorList>
    </citation>
    <scope>NUCLEOTIDE SEQUENCE [LARGE SCALE GENOMIC DNA]</scope>
    <source>
        <strain evidence="3">96224</strain>
    </source>
</reference>
<name>A0A656KJ66_BLUGR</name>
<evidence type="ECO:0000313" key="3">
    <source>
        <dbReference type="Proteomes" id="UP000053110"/>
    </source>
</evidence>